<feature type="non-terminal residue" evidence="1">
    <location>
        <position position="82"/>
    </location>
</feature>
<dbReference type="AlphaFoldDB" id="A0A8X6HK32"/>
<keyword evidence="2" id="KW-1185">Reference proteome</keyword>
<dbReference type="Proteomes" id="UP000887116">
    <property type="component" value="Unassembled WGS sequence"/>
</dbReference>
<dbReference type="Gene3D" id="2.60.40.10">
    <property type="entry name" value="Immunoglobulins"/>
    <property type="match status" value="1"/>
</dbReference>
<dbReference type="EMBL" id="BMAO01038493">
    <property type="protein sequence ID" value="GFR25337.1"/>
    <property type="molecule type" value="Genomic_DNA"/>
</dbReference>
<name>A0A8X6HK32_TRICU</name>
<dbReference type="InterPro" id="IPR013783">
    <property type="entry name" value="Ig-like_fold"/>
</dbReference>
<protein>
    <submittedName>
        <fullName evidence="1">Uncharacterized protein</fullName>
    </submittedName>
</protein>
<evidence type="ECO:0000313" key="1">
    <source>
        <dbReference type="EMBL" id="GFR25337.1"/>
    </source>
</evidence>
<evidence type="ECO:0000313" key="2">
    <source>
        <dbReference type="Proteomes" id="UP000887116"/>
    </source>
</evidence>
<comment type="caution">
    <text evidence="1">The sequence shown here is derived from an EMBL/GenBank/DDBJ whole genome shotgun (WGS) entry which is preliminary data.</text>
</comment>
<reference evidence="1" key="1">
    <citation type="submission" date="2020-07" db="EMBL/GenBank/DDBJ databases">
        <title>Multicomponent nature underlies the extraordinary mechanical properties of spider dragline silk.</title>
        <authorList>
            <person name="Kono N."/>
            <person name="Nakamura H."/>
            <person name="Mori M."/>
            <person name="Yoshida Y."/>
            <person name="Ohtoshi R."/>
            <person name="Malay A.D."/>
            <person name="Moran D.A.P."/>
            <person name="Tomita M."/>
            <person name="Numata K."/>
            <person name="Arakawa K."/>
        </authorList>
    </citation>
    <scope>NUCLEOTIDE SEQUENCE</scope>
</reference>
<sequence length="82" mass="9404">MKTVQFECEAKGSRPPHNILEERQLQTQERRNKSICPRQCHHKHADHHATSDDNGKFLYCQADNPAIPGSAIEDGWKLDVHC</sequence>
<accession>A0A8X6HK32</accession>
<proteinExistence type="predicted"/>
<organism evidence="1 2">
    <name type="scientific">Trichonephila clavata</name>
    <name type="common">Joro spider</name>
    <name type="synonym">Nephila clavata</name>
    <dbReference type="NCBI Taxonomy" id="2740835"/>
    <lineage>
        <taxon>Eukaryota</taxon>
        <taxon>Metazoa</taxon>
        <taxon>Ecdysozoa</taxon>
        <taxon>Arthropoda</taxon>
        <taxon>Chelicerata</taxon>
        <taxon>Arachnida</taxon>
        <taxon>Araneae</taxon>
        <taxon>Araneomorphae</taxon>
        <taxon>Entelegynae</taxon>
        <taxon>Araneoidea</taxon>
        <taxon>Nephilidae</taxon>
        <taxon>Trichonephila</taxon>
    </lineage>
</organism>
<gene>
    <name evidence="1" type="ORF">TNCT_177841</name>
</gene>